<dbReference type="GO" id="GO:0046872">
    <property type="term" value="F:metal ion binding"/>
    <property type="evidence" value="ECO:0007669"/>
    <property type="project" value="UniProtKB-KW"/>
</dbReference>
<reference evidence="6 7" key="1">
    <citation type="submission" date="2020-07" db="EMBL/GenBank/DDBJ databases">
        <authorList>
            <person name="Feng X."/>
        </authorList>
    </citation>
    <scope>NUCLEOTIDE SEQUENCE [LARGE SCALE GENOMIC DNA]</scope>
    <source>
        <strain evidence="6 7">JCM23202</strain>
    </source>
</reference>
<name>A0A7X1B4H9_9BACT</name>
<keyword evidence="4" id="KW-0460">Magnesium</keyword>
<dbReference type="InterPro" id="IPR036412">
    <property type="entry name" value="HAD-like_sf"/>
</dbReference>
<dbReference type="SFLD" id="SFLDG01135">
    <property type="entry name" value="C1.5.6:_HAD__Beta-PGM__Phospha"/>
    <property type="match status" value="1"/>
</dbReference>
<evidence type="ECO:0000256" key="5">
    <source>
        <dbReference type="ARBA" id="ARBA00023277"/>
    </source>
</evidence>
<keyword evidence="7" id="KW-1185">Reference proteome</keyword>
<evidence type="ECO:0000256" key="2">
    <source>
        <dbReference type="ARBA" id="ARBA00006171"/>
    </source>
</evidence>
<dbReference type="InterPro" id="IPR023198">
    <property type="entry name" value="PGP-like_dom2"/>
</dbReference>
<dbReference type="Pfam" id="PF00702">
    <property type="entry name" value="Hydrolase"/>
    <property type="match status" value="1"/>
</dbReference>
<keyword evidence="3" id="KW-0479">Metal-binding</keyword>
<dbReference type="EMBL" id="JACHVC010000006">
    <property type="protein sequence ID" value="MBC2605519.1"/>
    <property type="molecule type" value="Genomic_DNA"/>
</dbReference>
<dbReference type="InterPro" id="IPR006439">
    <property type="entry name" value="HAD-SF_hydro_IA"/>
</dbReference>
<protein>
    <submittedName>
        <fullName evidence="6">HAD family phosphatase</fullName>
    </submittedName>
</protein>
<dbReference type="PANTHER" id="PTHR46193:SF18">
    <property type="entry name" value="HEXITOL PHOSPHATASE B"/>
    <property type="match status" value="1"/>
</dbReference>
<organism evidence="6 7">
    <name type="scientific">Pelagicoccus albus</name>
    <dbReference type="NCBI Taxonomy" id="415222"/>
    <lineage>
        <taxon>Bacteria</taxon>
        <taxon>Pseudomonadati</taxon>
        <taxon>Verrucomicrobiota</taxon>
        <taxon>Opitutia</taxon>
        <taxon>Puniceicoccales</taxon>
        <taxon>Pelagicoccaceae</taxon>
        <taxon>Pelagicoccus</taxon>
    </lineage>
</organism>
<evidence type="ECO:0000256" key="4">
    <source>
        <dbReference type="ARBA" id="ARBA00022842"/>
    </source>
</evidence>
<comment type="cofactor">
    <cofactor evidence="1">
        <name>Mg(2+)</name>
        <dbReference type="ChEBI" id="CHEBI:18420"/>
    </cofactor>
</comment>
<dbReference type="Gene3D" id="1.10.150.240">
    <property type="entry name" value="Putative phosphatase, domain 2"/>
    <property type="match status" value="1"/>
</dbReference>
<comment type="caution">
    <text evidence="6">The sequence shown here is derived from an EMBL/GenBank/DDBJ whole genome shotgun (WGS) entry which is preliminary data.</text>
</comment>
<comment type="similarity">
    <text evidence="2">Belongs to the HAD-like hydrolase superfamily. CbbY/CbbZ/Gph/YieH family.</text>
</comment>
<dbReference type="InterPro" id="IPR023214">
    <property type="entry name" value="HAD_sf"/>
</dbReference>
<dbReference type="RefSeq" id="WP_185659394.1">
    <property type="nucleotide sequence ID" value="NZ_CAWPOO010000006.1"/>
</dbReference>
<dbReference type="GO" id="GO:0003824">
    <property type="term" value="F:catalytic activity"/>
    <property type="evidence" value="ECO:0007669"/>
    <property type="project" value="UniProtKB-ARBA"/>
</dbReference>
<proteinExistence type="inferred from homology"/>
<evidence type="ECO:0000256" key="1">
    <source>
        <dbReference type="ARBA" id="ARBA00001946"/>
    </source>
</evidence>
<dbReference type="AlphaFoldDB" id="A0A7X1B4H9"/>
<accession>A0A7X1B4H9</accession>
<sequence>MTYDVGFIFDWDGVVVDSSKQHAESWDIMSEREGLPLFDGHFKMGFGKRNEVIIPEILKWATEPDEVARLAFLKEETYRSIVKKSGLQPLPGVAAFLKSLIDNGQRRVVGSSTPRANIEAVTDIIGLAGCFEGVVAAEDVSRGKPDPEVFLKAADLISMKPERCVVFEDSFSGIEAGLAAGMTVVGIATTNPLASLVEAGVALAVESFEELNLERVASLIVNQ</sequence>
<evidence type="ECO:0000313" key="6">
    <source>
        <dbReference type="EMBL" id="MBC2605519.1"/>
    </source>
</evidence>
<evidence type="ECO:0000313" key="7">
    <source>
        <dbReference type="Proteomes" id="UP000526501"/>
    </source>
</evidence>
<dbReference type="Gene3D" id="3.40.50.1000">
    <property type="entry name" value="HAD superfamily/HAD-like"/>
    <property type="match status" value="1"/>
</dbReference>
<dbReference type="PANTHER" id="PTHR46193">
    <property type="entry name" value="6-PHOSPHOGLUCONATE PHOSPHATASE"/>
    <property type="match status" value="1"/>
</dbReference>
<dbReference type="SFLD" id="SFLDG01129">
    <property type="entry name" value="C1.5:_HAD__Beta-PGM__Phosphata"/>
    <property type="match status" value="1"/>
</dbReference>
<dbReference type="Proteomes" id="UP000526501">
    <property type="component" value="Unassembled WGS sequence"/>
</dbReference>
<dbReference type="SFLD" id="SFLDS00003">
    <property type="entry name" value="Haloacid_Dehalogenase"/>
    <property type="match status" value="1"/>
</dbReference>
<dbReference type="CDD" id="cd07505">
    <property type="entry name" value="HAD_BPGM-like"/>
    <property type="match status" value="1"/>
</dbReference>
<dbReference type="SUPFAM" id="SSF56784">
    <property type="entry name" value="HAD-like"/>
    <property type="match status" value="1"/>
</dbReference>
<dbReference type="InterPro" id="IPR051600">
    <property type="entry name" value="Beta-PGM-like"/>
</dbReference>
<gene>
    <name evidence="6" type="ORF">H5P27_05635</name>
</gene>
<keyword evidence="5" id="KW-0119">Carbohydrate metabolism</keyword>
<dbReference type="NCBIfam" id="TIGR01509">
    <property type="entry name" value="HAD-SF-IA-v3"/>
    <property type="match status" value="1"/>
</dbReference>
<evidence type="ECO:0000256" key="3">
    <source>
        <dbReference type="ARBA" id="ARBA00022723"/>
    </source>
</evidence>